<feature type="region of interest" description="Disordered" evidence="6">
    <location>
        <begin position="1"/>
        <end position="39"/>
    </location>
</feature>
<protein>
    <submittedName>
        <fullName evidence="8">LPS export ABC transporter periplasmic protein LptC</fullName>
    </submittedName>
</protein>
<dbReference type="InterPro" id="IPR010664">
    <property type="entry name" value="LipoPS_assembly_LptC-rel"/>
</dbReference>
<keyword evidence="5 7" id="KW-0472">Membrane</keyword>
<dbReference type="Gene3D" id="2.60.450.10">
    <property type="entry name" value="Lipopolysaccharide (LPS) transport protein A like domain"/>
    <property type="match status" value="1"/>
</dbReference>
<name>A0ABU9BJ36_9BURK</name>
<proteinExistence type="predicted"/>
<dbReference type="EMBL" id="JBBUTF010000028">
    <property type="protein sequence ID" value="MEK8028685.1"/>
    <property type="molecule type" value="Genomic_DNA"/>
</dbReference>
<reference evidence="8 9" key="1">
    <citation type="submission" date="2024-04" db="EMBL/GenBank/DDBJ databases">
        <title>Novel species of the genus Ideonella isolated from streams.</title>
        <authorList>
            <person name="Lu H."/>
        </authorList>
    </citation>
    <scope>NUCLEOTIDE SEQUENCE [LARGE SCALE GENOMIC DNA]</scope>
    <source>
        <strain evidence="8 9">BYS139W</strain>
    </source>
</reference>
<evidence type="ECO:0000256" key="2">
    <source>
        <dbReference type="ARBA" id="ARBA00022519"/>
    </source>
</evidence>
<evidence type="ECO:0000256" key="6">
    <source>
        <dbReference type="SAM" id="MobiDB-lite"/>
    </source>
</evidence>
<dbReference type="PANTHER" id="PTHR37481">
    <property type="entry name" value="LIPOPOLYSACCHARIDE EXPORT SYSTEM PROTEIN LPTC"/>
    <property type="match status" value="1"/>
</dbReference>
<feature type="region of interest" description="Disordered" evidence="6">
    <location>
        <begin position="217"/>
        <end position="239"/>
    </location>
</feature>
<dbReference type="NCBIfam" id="TIGR04409">
    <property type="entry name" value="LptC_YrbK"/>
    <property type="match status" value="1"/>
</dbReference>
<dbReference type="PANTHER" id="PTHR37481:SF1">
    <property type="entry name" value="LIPOPOLYSACCHARIDE EXPORT SYSTEM PROTEIN LPTC"/>
    <property type="match status" value="1"/>
</dbReference>
<dbReference type="InterPro" id="IPR052363">
    <property type="entry name" value="LPS_export_LptC"/>
</dbReference>
<keyword evidence="4 7" id="KW-1133">Transmembrane helix</keyword>
<dbReference type="Pfam" id="PF06835">
    <property type="entry name" value="LptC"/>
    <property type="match status" value="1"/>
</dbReference>
<evidence type="ECO:0000256" key="5">
    <source>
        <dbReference type="ARBA" id="ARBA00023136"/>
    </source>
</evidence>
<gene>
    <name evidence="8" type="primary">lptC</name>
    <name evidence="8" type="ORF">AACH11_22225</name>
</gene>
<keyword evidence="9" id="KW-1185">Reference proteome</keyword>
<feature type="transmembrane region" description="Helical" evidence="7">
    <location>
        <begin position="46"/>
        <end position="67"/>
    </location>
</feature>
<accession>A0ABU9BJ36</accession>
<dbReference type="InterPro" id="IPR026265">
    <property type="entry name" value="LptC"/>
</dbReference>
<comment type="caution">
    <text evidence="8">The sequence shown here is derived from an EMBL/GenBank/DDBJ whole genome shotgun (WGS) entry which is preliminary data.</text>
</comment>
<dbReference type="RefSeq" id="WP_341376472.1">
    <property type="nucleotide sequence ID" value="NZ_JBBUTF010000028.1"/>
</dbReference>
<evidence type="ECO:0000256" key="3">
    <source>
        <dbReference type="ARBA" id="ARBA00022692"/>
    </source>
</evidence>
<keyword evidence="3 7" id="KW-0812">Transmembrane</keyword>
<keyword evidence="1" id="KW-1003">Cell membrane</keyword>
<evidence type="ECO:0000313" key="8">
    <source>
        <dbReference type="EMBL" id="MEK8028685.1"/>
    </source>
</evidence>
<organism evidence="8 9">
    <name type="scientific">Pseudaquabacterium rugosum</name>
    <dbReference type="NCBI Taxonomy" id="2984194"/>
    <lineage>
        <taxon>Bacteria</taxon>
        <taxon>Pseudomonadati</taxon>
        <taxon>Pseudomonadota</taxon>
        <taxon>Betaproteobacteria</taxon>
        <taxon>Burkholderiales</taxon>
        <taxon>Sphaerotilaceae</taxon>
        <taxon>Pseudaquabacterium</taxon>
    </lineage>
</organism>
<sequence>MGADRPTAQASPSTPELHLPDLPQLQLGGSTGEGRARRPRRGLREWLTVSLPLLLMALLALGTWWLVQVAPQPPAPRPPSTPGDEPDYRMQQFTITRFSPQGRQILRLEGRVLRHFPATDRLEIDDVRIEAEAPDGRRTEARARRAVSNGDGTEISLEGTVRLRSAPAAGAADAAVTEFEGESLQAWTRFQRLHSDRPLQLRHGTLQVRAGSMSLDQPAGTLTLGGPVRLTAPPRGTAG</sequence>
<keyword evidence="2" id="KW-0997">Cell inner membrane</keyword>
<evidence type="ECO:0000256" key="1">
    <source>
        <dbReference type="ARBA" id="ARBA00022475"/>
    </source>
</evidence>
<evidence type="ECO:0000256" key="4">
    <source>
        <dbReference type="ARBA" id="ARBA00022989"/>
    </source>
</evidence>
<dbReference type="Proteomes" id="UP001368500">
    <property type="component" value="Unassembled WGS sequence"/>
</dbReference>
<evidence type="ECO:0000313" key="9">
    <source>
        <dbReference type="Proteomes" id="UP001368500"/>
    </source>
</evidence>
<evidence type="ECO:0000256" key="7">
    <source>
        <dbReference type="SAM" id="Phobius"/>
    </source>
</evidence>